<keyword evidence="5" id="KW-1185">Reference proteome</keyword>
<evidence type="ECO:0000256" key="1">
    <source>
        <dbReference type="ARBA" id="ARBA00006432"/>
    </source>
</evidence>
<dbReference type="InterPro" id="IPR020845">
    <property type="entry name" value="AMP-binding_CS"/>
</dbReference>
<dbReference type="PANTHER" id="PTHR43201:SF5">
    <property type="entry name" value="MEDIUM-CHAIN ACYL-COA LIGASE ACSF2, MITOCHONDRIAL"/>
    <property type="match status" value="1"/>
</dbReference>
<dbReference type="GO" id="GO:0031956">
    <property type="term" value="F:medium-chain fatty acid-CoA ligase activity"/>
    <property type="evidence" value="ECO:0007669"/>
    <property type="project" value="TreeGrafter"/>
</dbReference>
<dbReference type="InterPro" id="IPR000873">
    <property type="entry name" value="AMP-dep_synth/lig_dom"/>
</dbReference>
<protein>
    <submittedName>
        <fullName evidence="4">AMP-dependent synthetase</fullName>
    </submittedName>
</protein>
<name>A0A4P7VZD9_9BACT</name>
<evidence type="ECO:0000259" key="3">
    <source>
        <dbReference type="Pfam" id="PF00501"/>
    </source>
</evidence>
<evidence type="ECO:0000256" key="2">
    <source>
        <dbReference type="ARBA" id="ARBA00022598"/>
    </source>
</evidence>
<dbReference type="PROSITE" id="PS00455">
    <property type="entry name" value="AMP_BINDING"/>
    <property type="match status" value="1"/>
</dbReference>
<dbReference type="KEGG" id="ddb:E7747_00575"/>
<organism evidence="4 5">
    <name type="scientific">Duncaniella dubosii</name>
    <dbReference type="NCBI Taxonomy" id="2518971"/>
    <lineage>
        <taxon>Bacteria</taxon>
        <taxon>Pseudomonadati</taxon>
        <taxon>Bacteroidota</taxon>
        <taxon>Bacteroidia</taxon>
        <taxon>Bacteroidales</taxon>
        <taxon>Muribaculaceae</taxon>
        <taxon>Duncaniella</taxon>
    </lineage>
</organism>
<dbReference type="EMBL" id="CP039396">
    <property type="protein sequence ID" value="QCD40931.1"/>
    <property type="molecule type" value="Genomic_DNA"/>
</dbReference>
<dbReference type="Proteomes" id="UP000297149">
    <property type="component" value="Chromosome"/>
</dbReference>
<dbReference type="InterPro" id="IPR045851">
    <property type="entry name" value="AMP-bd_C_sf"/>
</dbReference>
<dbReference type="Gene3D" id="3.30.300.30">
    <property type="match status" value="1"/>
</dbReference>
<comment type="similarity">
    <text evidence="1">Belongs to the ATP-dependent AMP-binding enzyme family.</text>
</comment>
<dbReference type="Gene3D" id="3.40.50.12780">
    <property type="entry name" value="N-terminal domain of ligase-like"/>
    <property type="match status" value="1"/>
</dbReference>
<dbReference type="AlphaFoldDB" id="A0A4P7VZD9"/>
<evidence type="ECO:0000313" key="4">
    <source>
        <dbReference type="EMBL" id="QCD40931.1"/>
    </source>
</evidence>
<proteinExistence type="inferred from homology"/>
<dbReference type="InterPro" id="IPR042099">
    <property type="entry name" value="ANL_N_sf"/>
</dbReference>
<reference evidence="5" key="1">
    <citation type="submission" date="2019-02" db="EMBL/GenBank/DDBJ databases">
        <title>Isolation and identification of novel species under the genus Muribaculum.</title>
        <authorList>
            <person name="Miyake S."/>
            <person name="Ding Y."/>
            <person name="Low A."/>
            <person name="Soh M."/>
            <person name="Seedorf H."/>
        </authorList>
    </citation>
    <scope>NUCLEOTIDE SEQUENCE [LARGE SCALE GENOMIC DNA]</scope>
    <source>
        <strain evidence="5">H5</strain>
    </source>
</reference>
<accession>A0A4P7VZD9</accession>
<dbReference type="Pfam" id="PF00501">
    <property type="entry name" value="AMP-binding"/>
    <property type="match status" value="1"/>
</dbReference>
<feature type="domain" description="AMP-dependent synthetase/ligase" evidence="3">
    <location>
        <begin position="28"/>
        <end position="179"/>
    </location>
</feature>
<gene>
    <name evidence="4" type="ORF">E7747_00575</name>
</gene>
<dbReference type="GO" id="GO:0006631">
    <property type="term" value="P:fatty acid metabolic process"/>
    <property type="evidence" value="ECO:0007669"/>
    <property type="project" value="TreeGrafter"/>
</dbReference>
<evidence type="ECO:0000313" key="5">
    <source>
        <dbReference type="Proteomes" id="UP000297149"/>
    </source>
</evidence>
<keyword evidence="2" id="KW-0436">Ligase</keyword>
<dbReference type="PANTHER" id="PTHR43201">
    <property type="entry name" value="ACYL-COA SYNTHETASE"/>
    <property type="match status" value="1"/>
</dbReference>
<dbReference type="SUPFAM" id="SSF56801">
    <property type="entry name" value="Acetyl-CoA synthetase-like"/>
    <property type="match status" value="1"/>
</dbReference>
<sequence length="328" mass="35920">MGDSTTAMALILTPQAEDFINEWTNPLPYVIAHTSGSTGTPKEIRLLKSDMRASARATIDFFGLSSKSTLYLPLSPGYIAGKMQIVRALEASCDLIVENPSSRPALQPLTDGTEIDLLPIVPSQCEAILSSPYRRQIKNIIIGGAPLQPNAETDIIGAGLTAYATYGMTETCSHVALRRLGEEQFSALPGFSFSLDDRGCLTIGSRTLSFGTLVTNDMVSLTSDHSFRWLGRYDNVINSGGIKIFPEEIEKLIAPLFPPESLFYVTSRPSEKWGEEAVIVSDSPSLPSDILDRIKLLAGHRKTPKAIIFEPEIKLTQSNKIIRHKFFS</sequence>